<keyword evidence="4" id="KW-1003">Cell membrane</keyword>
<dbReference type="RefSeq" id="WP_033092478.1">
    <property type="nucleotide sequence ID" value="NZ_JQED01000005.1"/>
</dbReference>
<evidence type="ECO:0000256" key="8">
    <source>
        <dbReference type="ARBA" id="ARBA00022989"/>
    </source>
</evidence>
<dbReference type="InterPro" id="IPR051045">
    <property type="entry name" value="TonB-dependent_transducer"/>
</dbReference>
<evidence type="ECO:0000256" key="5">
    <source>
        <dbReference type="ARBA" id="ARBA00022519"/>
    </source>
</evidence>
<evidence type="ECO:0000256" key="7">
    <source>
        <dbReference type="ARBA" id="ARBA00022927"/>
    </source>
</evidence>
<dbReference type="NCBIfam" id="TIGR01352">
    <property type="entry name" value="tonB_Cterm"/>
    <property type="match status" value="1"/>
</dbReference>
<dbReference type="PROSITE" id="PS52015">
    <property type="entry name" value="TONB_CTD"/>
    <property type="match status" value="1"/>
</dbReference>
<accession>A0A099KVC1</accession>
<gene>
    <name evidence="12" type="ORF">ND2E_1725</name>
</gene>
<keyword evidence="3" id="KW-0813">Transport</keyword>
<evidence type="ECO:0000256" key="3">
    <source>
        <dbReference type="ARBA" id="ARBA00022448"/>
    </source>
</evidence>
<dbReference type="Proteomes" id="UP000029843">
    <property type="component" value="Unassembled WGS sequence"/>
</dbReference>
<keyword evidence="9" id="KW-0472">Membrane</keyword>
<comment type="caution">
    <text evidence="12">The sequence shown here is derived from an EMBL/GenBank/DDBJ whole genome shotgun (WGS) entry which is preliminary data.</text>
</comment>
<keyword evidence="10" id="KW-0732">Signal</keyword>
<dbReference type="InterPro" id="IPR006260">
    <property type="entry name" value="TonB/TolA_C"/>
</dbReference>
<evidence type="ECO:0000256" key="6">
    <source>
        <dbReference type="ARBA" id="ARBA00022692"/>
    </source>
</evidence>
<keyword evidence="7" id="KW-0653">Protein transport</keyword>
<dbReference type="GO" id="GO:0015031">
    <property type="term" value="P:protein transport"/>
    <property type="evidence" value="ECO:0007669"/>
    <property type="project" value="UniProtKB-KW"/>
</dbReference>
<evidence type="ECO:0000256" key="2">
    <source>
        <dbReference type="ARBA" id="ARBA00006555"/>
    </source>
</evidence>
<reference evidence="12 13" key="1">
    <citation type="submission" date="2014-08" db="EMBL/GenBank/DDBJ databases">
        <title>Genomic and Phenotypic Diversity of Colwellia psychrerythraea strains from Disparate Marine Basins.</title>
        <authorList>
            <person name="Techtmann S.M."/>
            <person name="Stelling S.C."/>
            <person name="Utturkar S.M."/>
            <person name="Alshibli N."/>
            <person name="Harris A."/>
            <person name="Brown S.D."/>
            <person name="Hazen T.C."/>
        </authorList>
    </citation>
    <scope>NUCLEOTIDE SEQUENCE [LARGE SCALE GENOMIC DNA]</scope>
    <source>
        <strain evidence="12 13">ND2E</strain>
    </source>
</reference>
<dbReference type="EMBL" id="JQED01000005">
    <property type="protein sequence ID" value="KGJ94536.1"/>
    <property type="molecule type" value="Genomic_DNA"/>
</dbReference>
<dbReference type="PATRIC" id="fig|28229.4.peg.736"/>
<feature type="signal peptide" evidence="10">
    <location>
        <begin position="1"/>
        <end position="24"/>
    </location>
</feature>
<dbReference type="PANTHER" id="PTHR33446:SF14">
    <property type="entry name" value="PROTEIN TONB"/>
    <property type="match status" value="1"/>
</dbReference>
<dbReference type="GO" id="GO:0005886">
    <property type="term" value="C:plasma membrane"/>
    <property type="evidence" value="ECO:0007669"/>
    <property type="project" value="UniProtKB-SubCell"/>
</dbReference>
<dbReference type="SUPFAM" id="SSF74653">
    <property type="entry name" value="TolA/TonB C-terminal domain"/>
    <property type="match status" value="1"/>
</dbReference>
<keyword evidence="5" id="KW-0997">Cell inner membrane</keyword>
<dbReference type="AlphaFoldDB" id="A0A099KVC1"/>
<evidence type="ECO:0000256" key="9">
    <source>
        <dbReference type="ARBA" id="ARBA00023136"/>
    </source>
</evidence>
<organism evidence="12 13">
    <name type="scientific">Colwellia psychrerythraea</name>
    <name type="common">Vibrio psychroerythus</name>
    <dbReference type="NCBI Taxonomy" id="28229"/>
    <lineage>
        <taxon>Bacteria</taxon>
        <taxon>Pseudomonadati</taxon>
        <taxon>Pseudomonadota</taxon>
        <taxon>Gammaproteobacteria</taxon>
        <taxon>Alteromonadales</taxon>
        <taxon>Colwelliaceae</taxon>
        <taxon>Colwellia</taxon>
    </lineage>
</organism>
<dbReference type="PANTHER" id="PTHR33446">
    <property type="entry name" value="PROTEIN TONB-RELATED"/>
    <property type="match status" value="1"/>
</dbReference>
<dbReference type="OrthoDB" id="5956919at2"/>
<keyword evidence="6" id="KW-0812">Transmembrane</keyword>
<name>A0A099KVC1_COLPS</name>
<dbReference type="Gene3D" id="3.30.1150.10">
    <property type="match status" value="1"/>
</dbReference>
<evidence type="ECO:0000256" key="10">
    <source>
        <dbReference type="SAM" id="SignalP"/>
    </source>
</evidence>
<keyword evidence="8" id="KW-1133">Transmembrane helix</keyword>
<evidence type="ECO:0000256" key="1">
    <source>
        <dbReference type="ARBA" id="ARBA00004383"/>
    </source>
</evidence>
<evidence type="ECO:0000256" key="4">
    <source>
        <dbReference type="ARBA" id="ARBA00022475"/>
    </source>
</evidence>
<evidence type="ECO:0000313" key="13">
    <source>
        <dbReference type="Proteomes" id="UP000029843"/>
    </source>
</evidence>
<feature type="domain" description="TonB C-terminal" evidence="11">
    <location>
        <begin position="32"/>
        <end position="129"/>
    </location>
</feature>
<dbReference type="Pfam" id="PF03544">
    <property type="entry name" value="TonB_C"/>
    <property type="match status" value="1"/>
</dbReference>
<comment type="similarity">
    <text evidence="2">Belongs to the TonB family.</text>
</comment>
<protein>
    <submittedName>
        <fullName evidence="12">TonB family protein</fullName>
    </submittedName>
</protein>
<sequence precursor="true">MSHKVLYVSVAALLTANASTSVSANEISQHLSTIIIPEPIKRIPPKYPIEAARQSREGWTVLGFVIDEKGNVSDALVKESSGSKDFDKAALKAVTKWKYQPAFENGKPIQQCVNTVQMNFRMGKNDGIQGVSRSFKRKYDLADKALKDKDYQEVEHQLAKMSARRTMHLSENNYMHILAANYAREIGNDTLQLYHLDRVTLDSGVKSEKLKFSVLYQQFYLEAALSKFQSAFNTYEQLIKLEEAKPYLAKLEKLMADIDSVISSDKDIMIKAAIDNDYWYADLVRNKFSLTNIEGSLHTLDVRCANKRHVYTVENNNTWTIPTNWKNCSIYVFGEPKTNFNLIEHSTSS</sequence>
<comment type="subcellular location">
    <subcellularLocation>
        <location evidence="1">Cell inner membrane</location>
        <topology evidence="1">Single-pass membrane protein</topology>
        <orientation evidence="1">Periplasmic side</orientation>
    </subcellularLocation>
</comment>
<feature type="chain" id="PRO_5001957376" evidence="10">
    <location>
        <begin position="25"/>
        <end position="349"/>
    </location>
</feature>
<evidence type="ECO:0000259" key="11">
    <source>
        <dbReference type="PROSITE" id="PS52015"/>
    </source>
</evidence>
<dbReference type="InterPro" id="IPR037682">
    <property type="entry name" value="TonB_C"/>
</dbReference>
<evidence type="ECO:0000313" key="12">
    <source>
        <dbReference type="EMBL" id="KGJ94536.1"/>
    </source>
</evidence>
<dbReference type="GO" id="GO:0055085">
    <property type="term" value="P:transmembrane transport"/>
    <property type="evidence" value="ECO:0007669"/>
    <property type="project" value="InterPro"/>
</dbReference>
<proteinExistence type="inferred from homology"/>